<comment type="catalytic activity">
    <reaction evidence="7 8">
        <text>UDP-alpha-D-glucose + 2 NAD(+) + H2O = UDP-alpha-D-glucuronate + 2 NADH + 3 H(+)</text>
        <dbReference type="Rhea" id="RHEA:23596"/>
        <dbReference type="ChEBI" id="CHEBI:15377"/>
        <dbReference type="ChEBI" id="CHEBI:15378"/>
        <dbReference type="ChEBI" id="CHEBI:57540"/>
        <dbReference type="ChEBI" id="CHEBI:57945"/>
        <dbReference type="ChEBI" id="CHEBI:58052"/>
        <dbReference type="ChEBI" id="CHEBI:58885"/>
        <dbReference type="EC" id="1.1.1.22"/>
    </reaction>
</comment>
<dbReference type="Gene3D" id="1.20.5.100">
    <property type="entry name" value="Cytochrome c1, transmembrane anchor, C-terminal"/>
    <property type="match status" value="1"/>
</dbReference>
<evidence type="ECO:0000256" key="7">
    <source>
        <dbReference type="ARBA" id="ARBA00047473"/>
    </source>
</evidence>
<name>A0ABX7B9R0_9PROT</name>
<dbReference type="SUPFAM" id="SSF52413">
    <property type="entry name" value="UDP-glucose/GDP-mannose dehydrogenase C-terminal domain"/>
    <property type="match status" value="1"/>
</dbReference>
<dbReference type="PROSITE" id="PS51257">
    <property type="entry name" value="PROKAR_LIPOPROTEIN"/>
    <property type="match status" value="1"/>
</dbReference>
<dbReference type="SMART" id="SM00984">
    <property type="entry name" value="UDPG_MGDP_dh_C"/>
    <property type="match status" value="1"/>
</dbReference>
<gene>
    <name evidence="10" type="ORF">IGS68_07800</name>
</gene>
<dbReference type="Pfam" id="PF00984">
    <property type="entry name" value="UDPG_MGDP_dh"/>
    <property type="match status" value="1"/>
</dbReference>
<evidence type="ECO:0000256" key="1">
    <source>
        <dbReference type="ARBA" id="ARBA00004701"/>
    </source>
</evidence>
<keyword evidence="6 8" id="KW-0520">NAD</keyword>
<dbReference type="PIRSF" id="PIRSF500134">
    <property type="entry name" value="UDPglc_DH_bac"/>
    <property type="match status" value="1"/>
</dbReference>
<evidence type="ECO:0000256" key="8">
    <source>
        <dbReference type="PIRNR" id="PIRNR000124"/>
    </source>
</evidence>
<dbReference type="PIRSF" id="PIRSF000124">
    <property type="entry name" value="UDPglc_GDPman_dh"/>
    <property type="match status" value="1"/>
</dbReference>
<accession>A0ABX7B9R0</accession>
<dbReference type="NCBIfam" id="TIGR03026">
    <property type="entry name" value="NDP-sugDHase"/>
    <property type="match status" value="1"/>
</dbReference>
<dbReference type="Pfam" id="PF03721">
    <property type="entry name" value="UDPG_MGDP_dh_N"/>
    <property type="match status" value="1"/>
</dbReference>
<dbReference type="InterPro" id="IPR014027">
    <property type="entry name" value="UDP-Glc/GDP-Man_DH_C"/>
</dbReference>
<reference evidence="10" key="1">
    <citation type="submission" date="2021-02" db="EMBL/GenBank/DDBJ databases">
        <title>Skermanella TT6 skin isolate.</title>
        <authorList>
            <person name="Lee K."/>
            <person name="Ganzorig M."/>
        </authorList>
    </citation>
    <scope>NUCLEOTIDE SEQUENCE</scope>
    <source>
        <strain evidence="10">TT6</strain>
    </source>
</reference>
<protein>
    <recommendedName>
        <fullName evidence="4 8">UDP-glucose 6-dehydrogenase</fullName>
        <ecNumber evidence="3 8">1.1.1.22</ecNumber>
    </recommendedName>
</protein>
<evidence type="ECO:0000256" key="2">
    <source>
        <dbReference type="ARBA" id="ARBA00006601"/>
    </source>
</evidence>
<dbReference type="SUPFAM" id="SSF48179">
    <property type="entry name" value="6-phosphogluconate dehydrogenase C-terminal domain-like"/>
    <property type="match status" value="1"/>
</dbReference>
<dbReference type="Proteomes" id="UP000595197">
    <property type="component" value="Chromosome"/>
</dbReference>
<evidence type="ECO:0000313" key="11">
    <source>
        <dbReference type="Proteomes" id="UP000595197"/>
    </source>
</evidence>
<evidence type="ECO:0000256" key="5">
    <source>
        <dbReference type="ARBA" id="ARBA00023002"/>
    </source>
</evidence>
<dbReference type="EC" id="1.1.1.22" evidence="3 8"/>
<dbReference type="InterPro" id="IPR036220">
    <property type="entry name" value="UDP-Glc/GDP-Man_DH_C_sf"/>
</dbReference>
<feature type="domain" description="UDP-glucose/GDP-mannose dehydrogenase C-terminal" evidence="9">
    <location>
        <begin position="317"/>
        <end position="418"/>
    </location>
</feature>
<dbReference type="PANTHER" id="PTHR43750:SF3">
    <property type="entry name" value="UDP-GLUCOSE 6-DEHYDROGENASE TUAD"/>
    <property type="match status" value="1"/>
</dbReference>
<comment type="similarity">
    <text evidence="2 8">Belongs to the UDP-glucose/GDP-mannose dehydrogenase family.</text>
</comment>
<evidence type="ECO:0000256" key="4">
    <source>
        <dbReference type="ARBA" id="ARBA00015132"/>
    </source>
</evidence>
<sequence length="451" mass="49041">MRIAMIGTGYVGLVSGACFSEFGVNVVCVDKDAGKIDRLNRGEIPIYEPGLDDLVAKNVKAGRLSFSLDLAGSVADADAVFIAVGTPSRRGDGHADLSYVYAAAEEIARGINDYTVIVTKSTVPVGTGREVARIVRKTRPDVEFGVASNPEFLREGSAIGDFLRPDRVVIGTDSDRARAVMRALYRPLYLIETPIVMTSLETAELIKYAANTFLATKITFINEIADLCEKVGADVHDVAKGIGLDGRIGKKFLHPGPGYGGSCFPKDTLALVRTAQDYGSPLRIVETVVDINTKRKQSMADRIVEACGGDVDGKTIAVLGVTFKPNTDDMRDSPSLDIVPALQEKGAVIRAFDPAGRHEAEKLLPGVTWCGDAYETLEGASAVALLTEWNEFRVLDLKRVRELMKTPVMVDLRNVYNPDDMEMAGFAYTCVGRPSRFRINNRELREKVLES</sequence>
<evidence type="ECO:0000256" key="6">
    <source>
        <dbReference type="ARBA" id="ARBA00023027"/>
    </source>
</evidence>
<proteinExistence type="inferred from homology"/>
<evidence type="ECO:0000313" key="10">
    <source>
        <dbReference type="EMBL" id="QQP91102.1"/>
    </source>
</evidence>
<dbReference type="EMBL" id="CP067420">
    <property type="protein sequence ID" value="QQP91102.1"/>
    <property type="molecule type" value="Genomic_DNA"/>
</dbReference>
<dbReference type="InterPro" id="IPR014026">
    <property type="entry name" value="UDP-Glc/GDP-Man_DH_dimer"/>
</dbReference>
<dbReference type="InterPro" id="IPR028357">
    <property type="entry name" value="UDPglc_DH_bac"/>
</dbReference>
<comment type="pathway">
    <text evidence="1">Nucleotide-sugar biosynthesis; UDP-alpha-D-glucuronate biosynthesis; UDP-alpha-D-glucuronate from UDP-alpha-D-glucose: step 1/1.</text>
</comment>
<keyword evidence="11" id="KW-1185">Reference proteome</keyword>
<dbReference type="RefSeq" id="WP_201078672.1">
    <property type="nucleotide sequence ID" value="NZ_CP067420.1"/>
</dbReference>
<organism evidence="10 11">
    <name type="scientific">Skermanella cutis</name>
    <dbReference type="NCBI Taxonomy" id="2775420"/>
    <lineage>
        <taxon>Bacteria</taxon>
        <taxon>Pseudomonadati</taxon>
        <taxon>Pseudomonadota</taxon>
        <taxon>Alphaproteobacteria</taxon>
        <taxon>Rhodospirillales</taxon>
        <taxon>Azospirillaceae</taxon>
        <taxon>Skermanella</taxon>
    </lineage>
</organism>
<dbReference type="Gene3D" id="3.40.50.720">
    <property type="entry name" value="NAD(P)-binding Rossmann-like Domain"/>
    <property type="match status" value="2"/>
</dbReference>
<dbReference type="InterPro" id="IPR036291">
    <property type="entry name" value="NAD(P)-bd_dom_sf"/>
</dbReference>
<dbReference type="InterPro" id="IPR001732">
    <property type="entry name" value="UDP-Glc/GDP-Man_DH_N"/>
</dbReference>
<dbReference type="Pfam" id="PF03720">
    <property type="entry name" value="UDPG_MGDP_dh_C"/>
    <property type="match status" value="1"/>
</dbReference>
<evidence type="ECO:0000256" key="3">
    <source>
        <dbReference type="ARBA" id="ARBA00012954"/>
    </source>
</evidence>
<dbReference type="SUPFAM" id="SSF51735">
    <property type="entry name" value="NAD(P)-binding Rossmann-fold domains"/>
    <property type="match status" value="1"/>
</dbReference>
<dbReference type="PANTHER" id="PTHR43750">
    <property type="entry name" value="UDP-GLUCOSE 6-DEHYDROGENASE TUAD"/>
    <property type="match status" value="1"/>
</dbReference>
<keyword evidence="5 8" id="KW-0560">Oxidoreductase</keyword>
<dbReference type="InterPro" id="IPR017476">
    <property type="entry name" value="UDP-Glc/GDP-Man"/>
</dbReference>
<dbReference type="InterPro" id="IPR008927">
    <property type="entry name" value="6-PGluconate_DH-like_C_sf"/>
</dbReference>
<evidence type="ECO:0000259" key="9">
    <source>
        <dbReference type="SMART" id="SM00984"/>
    </source>
</evidence>